<dbReference type="PROSITE" id="PS50878">
    <property type="entry name" value="RT_POL"/>
    <property type="match status" value="1"/>
</dbReference>
<keyword evidence="3" id="KW-1185">Reference proteome</keyword>
<sequence length="558" mass="63220">VRIAKYRCHLYFNHRCKENHVLPSSLRFRPPLRSAKGYKLMVRTGFSFLKLRIDECHSSILRLRTLFSRSLSELSALINNSETSWVEEFCISKELQTFTKQREKHDRKLRHLLSKRSPVNSGSSLKDKWVMNLSSKELSALERSGLEKGLKFAIAPRKIPTAEIVAAVEESISQLDDDRRHLVRAEVSGVLRRAKPPPKNIQKDVFNALITLKKDPDRLVLSADKGNCVVVMDKQQYHDKALSLLNDKSTYAVLNSDPTSKTQRKLNKMLLDLKKAGRISDSTYKMLYSSDGLCPRFYGLPKIHKPGIPLRPIVSFVNSPTYAISGYLARILSPVVGNTDYTVKNSCEFTDFIRDKTLDACEELVSFDVVSLFTKIPVDLAVKVAEERLRDDATLGQRTSLPVEDIIHLLSFCLKTTQFTYNGTYYQQVFGTAMGSPVSAVIANMVMEDVEQRALATSPVKPFFWKRYVDDVISAVSGNEAERLLSHLNSVEPSIQFTLEREKDRHLPFLDLNVNALDEREPATGFAVIPYIQGVTEPIKRILNSHNVKVAQKPFQTL</sequence>
<dbReference type="EMBL" id="CALNXJ010000030">
    <property type="protein sequence ID" value="CAH3136635.1"/>
    <property type="molecule type" value="Genomic_DNA"/>
</dbReference>
<accession>A0AAU9X558</accession>
<dbReference type="InterPro" id="IPR000477">
    <property type="entry name" value="RT_dom"/>
</dbReference>
<dbReference type="CDD" id="cd00304">
    <property type="entry name" value="RT_like"/>
    <property type="match status" value="1"/>
</dbReference>
<dbReference type="AlphaFoldDB" id="A0AAU9X558"/>
<feature type="domain" description="Reverse transcriptase" evidence="1">
    <location>
        <begin position="281"/>
        <end position="528"/>
    </location>
</feature>
<dbReference type="PANTHER" id="PTHR21301">
    <property type="entry name" value="REVERSE TRANSCRIPTASE"/>
    <property type="match status" value="1"/>
</dbReference>
<evidence type="ECO:0000259" key="1">
    <source>
        <dbReference type="PROSITE" id="PS50878"/>
    </source>
</evidence>
<feature type="non-terminal residue" evidence="2">
    <location>
        <position position="558"/>
    </location>
</feature>
<dbReference type="PANTHER" id="PTHR21301:SF11">
    <property type="entry name" value="GIY-YIG DOMAIN-CONTAINING PROTEIN"/>
    <property type="match status" value="1"/>
</dbReference>
<organism evidence="2 3">
    <name type="scientific">Pocillopora meandrina</name>
    <dbReference type="NCBI Taxonomy" id="46732"/>
    <lineage>
        <taxon>Eukaryota</taxon>
        <taxon>Metazoa</taxon>
        <taxon>Cnidaria</taxon>
        <taxon>Anthozoa</taxon>
        <taxon>Hexacorallia</taxon>
        <taxon>Scleractinia</taxon>
        <taxon>Astrocoeniina</taxon>
        <taxon>Pocilloporidae</taxon>
        <taxon>Pocillopora</taxon>
    </lineage>
</organism>
<dbReference type="Proteomes" id="UP001159428">
    <property type="component" value="Unassembled WGS sequence"/>
</dbReference>
<protein>
    <recommendedName>
        <fullName evidence="1">Reverse transcriptase domain-containing protein</fullName>
    </recommendedName>
</protein>
<reference evidence="2 3" key="1">
    <citation type="submission" date="2022-05" db="EMBL/GenBank/DDBJ databases">
        <authorList>
            <consortium name="Genoscope - CEA"/>
            <person name="William W."/>
        </authorList>
    </citation>
    <scope>NUCLEOTIDE SEQUENCE [LARGE SCALE GENOMIC DNA]</scope>
</reference>
<dbReference type="InterPro" id="IPR043502">
    <property type="entry name" value="DNA/RNA_pol_sf"/>
</dbReference>
<feature type="non-terminal residue" evidence="2">
    <location>
        <position position="1"/>
    </location>
</feature>
<name>A0AAU9X558_9CNID</name>
<proteinExistence type="predicted"/>
<evidence type="ECO:0000313" key="2">
    <source>
        <dbReference type="EMBL" id="CAH3136635.1"/>
    </source>
</evidence>
<dbReference type="SUPFAM" id="SSF56672">
    <property type="entry name" value="DNA/RNA polymerases"/>
    <property type="match status" value="1"/>
</dbReference>
<gene>
    <name evidence="2" type="ORF">PMEA_00017463</name>
</gene>
<comment type="caution">
    <text evidence="2">The sequence shown here is derived from an EMBL/GenBank/DDBJ whole genome shotgun (WGS) entry which is preliminary data.</text>
</comment>
<evidence type="ECO:0000313" key="3">
    <source>
        <dbReference type="Proteomes" id="UP001159428"/>
    </source>
</evidence>